<comment type="caution">
    <text evidence="2">The sequence shown here is derived from an EMBL/GenBank/DDBJ whole genome shotgun (WGS) entry which is preliminary data.</text>
</comment>
<keyword evidence="3" id="KW-1185">Reference proteome</keyword>
<dbReference type="InterPro" id="IPR036291">
    <property type="entry name" value="NAD(P)-bd_dom_sf"/>
</dbReference>
<dbReference type="Proteomes" id="UP001176891">
    <property type="component" value="Unassembled WGS sequence"/>
</dbReference>
<sequence length="210" mass="23738">MKVVIFGSTGTIGKHLIEQSLEKGHQVLAFCRHAEKLNIFSNPNLKIKEGDVFNMDDVASAVKNQDAVIIALGSGKSRKSIVRSQGTKNIIAAMENHGVNRLICQSTLGTYESNENLNFFWKYIMFGWYLKQIFLDHELQERYVKDSDLDWTIVRPGAFIDGEKTELYRHGFGAKAKSLKLKISRADVADFVLKQIGDPRYLHKTPGVSY</sequence>
<accession>A0ABT8X3T4</accession>
<dbReference type="RefSeq" id="WP_303283272.1">
    <property type="nucleotide sequence ID" value="NZ_BAABCZ010000004.1"/>
</dbReference>
<dbReference type="SUPFAM" id="SSF51735">
    <property type="entry name" value="NAD(P)-binding Rossmann-fold domains"/>
    <property type="match status" value="1"/>
</dbReference>
<dbReference type="PANTHER" id="PTHR43355">
    <property type="entry name" value="FLAVIN REDUCTASE (NADPH)"/>
    <property type="match status" value="1"/>
</dbReference>
<dbReference type="Gene3D" id="3.40.50.720">
    <property type="entry name" value="NAD(P)-binding Rossmann-like Domain"/>
    <property type="match status" value="1"/>
</dbReference>
<evidence type="ECO:0000313" key="3">
    <source>
        <dbReference type="Proteomes" id="UP001176891"/>
    </source>
</evidence>
<dbReference type="PANTHER" id="PTHR43355:SF2">
    <property type="entry name" value="FLAVIN REDUCTASE (NADPH)"/>
    <property type="match status" value="1"/>
</dbReference>
<protein>
    <submittedName>
        <fullName evidence="2">SDR family oxidoreductase</fullName>
    </submittedName>
</protein>
<evidence type="ECO:0000259" key="1">
    <source>
        <dbReference type="Pfam" id="PF13460"/>
    </source>
</evidence>
<dbReference type="InterPro" id="IPR016040">
    <property type="entry name" value="NAD(P)-bd_dom"/>
</dbReference>
<dbReference type="InterPro" id="IPR051606">
    <property type="entry name" value="Polyketide_Oxido-like"/>
</dbReference>
<dbReference type="EMBL" id="JAUOEM010000005">
    <property type="protein sequence ID" value="MDO5988623.1"/>
    <property type="molecule type" value="Genomic_DNA"/>
</dbReference>
<dbReference type="Pfam" id="PF13460">
    <property type="entry name" value="NAD_binding_10"/>
    <property type="match status" value="1"/>
</dbReference>
<name>A0ABT8X3T4_9FLAO</name>
<organism evidence="2 3">
    <name type="scientific">Flavivirga amylovorans</name>
    <dbReference type="NCBI Taxonomy" id="870486"/>
    <lineage>
        <taxon>Bacteria</taxon>
        <taxon>Pseudomonadati</taxon>
        <taxon>Bacteroidota</taxon>
        <taxon>Flavobacteriia</taxon>
        <taxon>Flavobacteriales</taxon>
        <taxon>Flavobacteriaceae</taxon>
        <taxon>Flavivirga</taxon>
    </lineage>
</organism>
<dbReference type="CDD" id="cd05244">
    <property type="entry name" value="BVR-B_like_SDR_a"/>
    <property type="match status" value="1"/>
</dbReference>
<evidence type="ECO:0000313" key="2">
    <source>
        <dbReference type="EMBL" id="MDO5988623.1"/>
    </source>
</evidence>
<feature type="domain" description="NAD(P)-binding" evidence="1">
    <location>
        <begin position="7"/>
        <end position="199"/>
    </location>
</feature>
<gene>
    <name evidence="2" type="ORF">Q4Q39_14520</name>
</gene>
<reference evidence="2" key="1">
    <citation type="submission" date="2023-07" db="EMBL/GenBank/DDBJ databases">
        <title>Two novel species in the genus Flavivirga.</title>
        <authorList>
            <person name="Kwon K."/>
        </authorList>
    </citation>
    <scope>NUCLEOTIDE SEQUENCE</scope>
    <source>
        <strain evidence="2">KACC 14157</strain>
    </source>
</reference>
<proteinExistence type="predicted"/>